<protein>
    <submittedName>
        <fullName evidence="1">Uncharacterized protein</fullName>
    </submittedName>
</protein>
<evidence type="ECO:0000313" key="1">
    <source>
        <dbReference type="EMBL" id="KAF8875532.1"/>
    </source>
</evidence>
<organism evidence="1 2">
    <name type="scientific">Gymnopilus junonius</name>
    <name type="common">Spectacular rustgill mushroom</name>
    <name type="synonym">Gymnopilus spectabilis subsp. junonius</name>
    <dbReference type="NCBI Taxonomy" id="109634"/>
    <lineage>
        <taxon>Eukaryota</taxon>
        <taxon>Fungi</taxon>
        <taxon>Dikarya</taxon>
        <taxon>Basidiomycota</taxon>
        <taxon>Agaricomycotina</taxon>
        <taxon>Agaricomycetes</taxon>
        <taxon>Agaricomycetidae</taxon>
        <taxon>Agaricales</taxon>
        <taxon>Agaricineae</taxon>
        <taxon>Hymenogastraceae</taxon>
        <taxon>Gymnopilus</taxon>
    </lineage>
</organism>
<name>A0A9P5TFR6_GYMJU</name>
<accession>A0A9P5TFR6</accession>
<dbReference type="Proteomes" id="UP000724874">
    <property type="component" value="Unassembled WGS sequence"/>
</dbReference>
<dbReference type="OrthoDB" id="3222453at2759"/>
<sequence length="421" mass="48465">MQQSILSCIAESVGLKLPFRFLITSRDQPNIRQAFDSDRFRGITLRIHLGSSSNIYLPQPSLQFSATGKPFAIDKSKPRRRALKRPFQFPSYPRIVTLGQRNGHDESYCRSLLSAGHGFPMWKPSGNLAMPVEFLRRGVSIGDVGIIDTYGFFKFYFNIFLPPDDPINANLVPREFCPIEPLLQPDEVVHEEEYFKPGHIIVSKGVTMEKHSKCPLDISFDSTELDGAILILPNGASREDLVSTERFHEYARKNAPHWYQYINHYGHTFHANGSLFLVTGCDKANDWALASFPYHAKRAGEPLRLQYTWQPQYDTPWFDPGTCCTDYYVPTKKLADHPEVKNQCVFLRGMRISLTQSSWQKTLPFDDDAKRHYTFILHTPSKFQLWLNSIFVSLRLRLSEKRAVNIITHRDQVSFLCWNVV</sequence>
<dbReference type="AlphaFoldDB" id="A0A9P5TFR6"/>
<keyword evidence="2" id="KW-1185">Reference proteome</keyword>
<comment type="caution">
    <text evidence="1">The sequence shown here is derived from an EMBL/GenBank/DDBJ whole genome shotgun (WGS) entry which is preliminary data.</text>
</comment>
<dbReference type="EMBL" id="JADNYJ010000195">
    <property type="protein sequence ID" value="KAF8875532.1"/>
    <property type="molecule type" value="Genomic_DNA"/>
</dbReference>
<reference evidence="1" key="1">
    <citation type="submission" date="2020-11" db="EMBL/GenBank/DDBJ databases">
        <authorList>
            <consortium name="DOE Joint Genome Institute"/>
            <person name="Ahrendt S."/>
            <person name="Riley R."/>
            <person name="Andreopoulos W."/>
            <person name="LaButti K."/>
            <person name="Pangilinan J."/>
            <person name="Ruiz-duenas F.J."/>
            <person name="Barrasa J.M."/>
            <person name="Sanchez-Garcia M."/>
            <person name="Camarero S."/>
            <person name="Miyauchi S."/>
            <person name="Serrano A."/>
            <person name="Linde D."/>
            <person name="Babiker R."/>
            <person name="Drula E."/>
            <person name="Ayuso-Fernandez I."/>
            <person name="Pacheco R."/>
            <person name="Padilla G."/>
            <person name="Ferreira P."/>
            <person name="Barriuso J."/>
            <person name="Kellner H."/>
            <person name="Castanera R."/>
            <person name="Alfaro M."/>
            <person name="Ramirez L."/>
            <person name="Pisabarro A.G."/>
            <person name="Kuo A."/>
            <person name="Tritt A."/>
            <person name="Lipzen A."/>
            <person name="He G."/>
            <person name="Yan M."/>
            <person name="Ng V."/>
            <person name="Cullen D."/>
            <person name="Martin F."/>
            <person name="Rosso M.-N."/>
            <person name="Henrissat B."/>
            <person name="Hibbett D."/>
            <person name="Martinez A.T."/>
            <person name="Grigoriev I.V."/>
        </authorList>
    </citation>
    <scope>NUCLEOTIDE SEQUENCE</scope>
    <source>
        <strain evidence="1">AH 44721</strain>
    </source>
</reference>
<evidence type="ECO:0000313" key="2">
    <source>
        <dbReference type="Proteomes" id="UP000724874"/>
    </source>
</evidence>
<proteinExistence type="predicted"/>
<gene>
    <name evidence="1" type="ORF">CPB84DRAFT_1689587</name>
</gene>